<dbReference type="Gene3D" id="1.10.30.50">
    <property type="match status" value="1"/>
</dbReference>
<dbReference type="CDD" id="cd00085">
    <property type="entry name" value="HNHc"/>
    <property type="match status" value="1"/>
</dbReference>
<feature type="domain" description="HNH nuclease" evidence="1">
    <location>
        <begin position="192"/>
        <end position="245"/>
    </location>
</feature>
<keyword evidence="2" id="KW-0378">Hydrolase</keyword>
<keyword evidence="2" id="KW-0255">Endonuclease</keyword>
<accession>A0A3D8GWU7</accession>
<sequence>MNIKEYNKEDFWRAVILYGLNQATYKIALGESLIRFSEKGKNFISMNELAEDFFNMYLDRLKNGKPQLANPNRKTAMERIISLYNLNKLSKTQAIERVEREAFNDVIERFHTVDKVEIPLKFYEKTKEGLVILDNIYEVFSDAKNFELKQELKSRWDLLESAFEIKHGESELINDIRKFYLLKGYERTDITHNRSVLYGYQNGVCFYCAELMMEKDIHVDHVIPRQLIHNDEVWNLVLSHGYCNTSKSDYLPNKNYILKLIERNEYLIKSNHPISNKLKLQLGNTPKHRMSFVFKVYEDAQKVLAPWTGINGYNPVTDPFYKTFVRELIYNNT</sequence>
<organism evidence="2 3">
    <name type="scientific">Neobacillus piezotolerans</name>
    <dbReference type="NCBI Taxonomy" id="2259171"/>
    <lineage>
        <taxon>Bacteria</taxon>
        <taxon>Bacillati</taxon>
        <taxon>Bacillota</taxon>
        <taxon>Bacilli</taxon>
        <taxon>Bacillales</taxon>
        <taxon>Bacillaceae</taxon>
        <taxon>Neobacillus</taxon>
    </lineage>
</organism>
<gene>
    <name evidence="2" type="ORF">DRW41_04990</name>
</gene>
<keyword evidence="3" id="KW-1185">Reference proteome</keyword>
<evidence type="ECO:0000313" key="2">
    <source>
        <dbReference type="EMBL" id="RDU38913.1"/>
    </source>
</evidence>
<dbReference type="Pfam" id="PF13395">
    <property type="entry name" value="HNH_4"/>
    <property type="match status" value="1"/>
</dbReference>
<protein>
    <submittedName>
        <fullName evidence="2">HNH endonuclease</fullName>
    </submittedName>
</protein>
<proteinExistence type="predicted"/>
<evidence type="ECO:0000259" key="1">
    <source>
        <dbReference type="SMART" id="SM00507"/>
    </source>
</evidence>
<dbReference type="Proteomes" id="UP000257144">
    <property type="component" value="Unassembled WGS sequence"/>
</dbReference>
<comment type="caution">
    <text evidence="2">The sequence shown here is derived from an EMBL/GenBank/DDBJ whole genome shotgun (WGS) entry which is preliminary data.</text>
</comment>
<dbReference type="AlphaFoldDB" id="A0A3D8GWU7"/>
<dbReference type="OrthoDB" id="489287at2"/>
<dbReference type="SMART" id="SM00507">
    <property type="entry name" value="HNHc"/>
    <property type="match status" value="1"/>
</dbReference>
<name>A0A3D8GWU7_9BACI</name>
<dbReference type="InterPro" id="IPR003615">
    <property type="entry name" value="HNH_nuc"/>
</dbReference>
<dbReference type="EMBL" id="QNQT01000001">
    <property type="protein sequence ID" value="RDU38913.1"/>
    <property type="molecule type" value="Genomic_DNA"/>
</dbReference>
<keyword evidence="2" id="KW-0540">Nuclease</keyword>
<evidence type="ECO:0000313" key="3">
    <source>
        <dbReference type="Proteomes" id="UP000257144"/>
    </source>
</evidence>
<reference evidence="2 3" key="1">
    <citation type="submission" date="2018-07" db="EMBL/GenBank/DDBJ databases">
        <title>Bacillus sp. YLB-04 draft genome sequence.</title>
        <authorList>
            <person name="Yu L."/>
            <person name="Tang X."/>
        </authorList>
    </citation>
    <scope>NUCLEOTIDE SEQUENCE [LARGE SCALE GENOMIC DNA]</scope>
    <source>
        <strain evidence="2 3">YLB-04</strain>
    </source>
</reference>
<dbReference type="RefSeq" id="WP_115450827.1">
    <property type="nucleotide sequence ID" value="NZ_QNQT01000001.1"/>
</dbReference>
<dbReference type="GO" id="GO:0004519">
    <property type="term" value="F:endonuclease activity"/>
    <property type="evidence" value="ECO:0007669"/>
    <property type="project" value="UniProtKB-KW"/>
</dbReference>